<dbReference type="InterPro" id="IPR041657">
    <property type="entry name" value="HTH_17"/>
</dbReference>
<evidence type="ECO:0000313" key="2">
    <source>
        <dbReference type="EMBL" id="TFB87852.1"/>
    </source>
</evidence>
<dbReference type="AlphaFoldDB" id="A0A4R8VTS7"/>
<dbReference type="GO" id="GO:0003677">
    <property type="term" value="F:DNA binding"/>
    <property type="evidence" value="ECO:0007669"/>
    <property type="project" value="UniProtKB-KW"/>
</dbReference>
<dbReference type="InterPro" id="IPR010093">
    <property type="entry name" value="SinI_DNA-bd"/>
</dbReference>
<comment type="caution">
    <text evidence="2">The sequence shown here is derived from an EMBL/GenBank/DDBJ whole genome shotgun (WGS) entry which is preliminary data.</text>
</comment>
<feature type="domain" description="Helix-turn-helix" evidence="1">
    <location>
        <begin position="85"/>
        <end position="134"/>
    </location>
</feature>
<proteinExistence type="predicted"/>
<gene>
    <name evidence="2" type="ORF">E3O11_03320</name>
</gene>
<name>A0A4R8VTS7_9MICO</name>
<dbReference type="NCBIfam" id="TIGR01764">
    <property type="entry name" value="excise"/>
    <property type="match status" value="1"/>
</dbReference>
<dbReference type="Pfam" id="PF12728">
    <property type="entry name" value="HTH_17"/>
    <property type="match status" value="1"/>
</dbReference>
<dbReference type="SUPFAM" id="SSF46955">
    <property type="entry name" value="Putative DNA-binding domain"/>
    <property type="match status" value="1"/>
</dbReference>
<organism evidence="2 3">
    <name type="scientific">Cryobacterium levicorallinum</name>
    <dbReference type="NCBI Taxonomy" id="995038"/>
    <lineage>
        <taxon>Bacteria</taxon>
        <taxon>Bacillati</taxon>
        <taxon>Actinomycetota</taxon>
        <taxon>Actinomycetes</taxon>
        <taxon>Micrococcales</taxon>
        <taxon>Microbacteriaceae</taxon>
        <taxon>Cryobacterium</taxon>
    </lineage>
</organism>
<evidence type="ECO:0000259" key="1">
    <source>
        <dbReference type="Pfam" id="PF12728"/>
    </source>
</evidence>
<reference evidence="2 3" key="1">
    <citation type="submission" date="2019-03" db="EMBL/GenBank/DDBJ databases">
        <title>Genomics of glacier-inhabiting Cryobacterium strains.</title>
        <authorList>
            <person name="Liu Q."/>
            <person name="Xin Y.-H."/>
        </authorList>
    </citation>
    <scope>NUCLEOTIDE SEQUENCE [LARGE SCALE GENOMIC DNA]</scope>
    <source>
        <strain evidence="2 3">Hh34</strain>
    </source>
</reference>
<keyword evidence="2" id="KW-0238">DNA-binding</keyword>
<dbReference type="EMBL" id="SOFE01000006">
    <property type="protein sequence ID" value="TFB87852.1"/>
    <property type="molecule type" value="Genomic_DNA"/>
</dbReference>
<sequence length="181" mass="20080">MSNAVALSQQTYVCNDLAGVARVHDFLAAHEAADREAPLPHYFLAGAATGDQVEIPEEIHRVLLQVIESMQRGLAVSILPQSKTLTTQQAADLLGISRPTLVKLLDEQKLPFERVGTHRRVLLVDVMAFRDRRRQEQYDALEAMRSTLDDETTVDEILTKARQTRRALGAQRRARAGALAG</sequence>
<accession>A0A4R8VTS7</accession>
<dbReference type="InterPro" id="IPR009061">
    <property type="entry name" value="DNA-bd_dom_put_sf"/>
</dbReference>
<evidence type="ECO:0000313" key="3">
    <source>
        <dbReference type="Proteomes" id="UP000297963"/>
    </source>
</evidence>
<dbReference type="Proteomes" id="UP000297963">
    <property type="component" value="Unassembled WGS sequence"/>
</dbReference>
<protein>
    <submittedName>
        <fullName evidence="2">DNA-binding protein</fullName>
    </submittedName>
</protein>
<dbReference type="RefSeq" id="WP_092451484.1">
    <property type="nucleotide sequence ID" value="NZ_BKAC01000015.1"/>
</dbReference>